<dbReference type="PANTHER" id="PTHR15032:SF4">
    <property type="entry name" value="N-ACYL-PHOSPHATIDYLETHANOLAMINE-HYDROLYZING PHOSPHOLIPASE D"/>
    <property type="match status" value="1"/>
</dbReference>
<accession>A0A6P1VSW7</accession>
<reference evidence="2 3" key="1">
    <citation type="submission" date="2019-11" db="EMBL/GenBank/DDBJ databases">
        <title>Spirosoma endbachense sp. nov., isolated from a natural salt meadow.</title>
        <authorList>
            <person name="Rojas J."/>
            <person name="Ambika Manirajan B."/>
            <person name="Ratering S."/>
            <person name="Suarez C."/>
            <person name="Geissler-Plaum R."/>
            <person name="Schnell S."/>
        </authorList>
    </citation>
    <scope>NUCLEOTIDE SEQUENCE [LARGE SCALE GENOMIC DNA]</scope>
    <source>
        <strain evidence="2 3">I-24</strain>
    </source>
</reference>
<evidence type="ECO:0000259" key="1">
    <source>
        <dbReference type="Pfam" id="PF12706"/>
    </source>
</evidence>
<dbReference type="InterPro" id="IPR024884">
    <property type="entry name" value="NAPE-PLD"/>
</dbReference>
<dbReference type="EMBL" id="CP045997">
    <property type="protein sequence ID" value="QHV94807.1"/>
    <property type="molecule type" value="Genomic_DNA"/>
</dbReference>
<dbReference type="SUPFAM" id="SSF56281">
    <property type="entry name" value="Metallo-hydrolase/oxidoreductase"/>
    <property type="match status" value="1"/>
</dbReference>
<dbReference type="Proteomes" id="UP000464577">
    <property type="component" value="Chromosome"/>
</dbReference>
<dbReference type="AlphaFoldDB" id="A0A6P1VSW7"/>
<proteinExistence type="predicted"/>
<keyword evidence="2" id="KW-0378">Hydrolase</keyword>
<dbReference type="Pfam" id="PF12706">
    <property type="entry name" value="Lactamase_B_2"/>
    <property type="match status" value="1"/>
</dbReference>
<organism evidence="2 3">
    <name type="scientific">Spirosoma endbachense</name>
    <dbReference type="NCBI Taxonomy" id="2666025"/>
    <lineage>
        <taxon>Bacteria</taxon>
        <taxon>Pseudomonadati</taxon>
        <taxon>Bacteroidota</taxon>
        <taxon>Cytophagia</taxon>
        <taxon>Cytophagales</taxon>
        <taxon>Cytophagaceae</taxon>
        <taxon>Spirosoma</taxon>
    </lineage>
</organism>
<dbReference type="GO" id="GO:0070290">
    <property type="term" value="F:N-acylphosphatidylethanolamine-specific phospholipase D activity"/>
    <property type="evidence" value="ECO:0007669"/>
    <property type="project" value="InterPro"/>
</dbReference>
<evidence type="ECO:0000313" key="3">
    <source>
        <dbReference type="Proteomes" id="UP000464577"/>
    </source>
</evidence>
<dbReference type="InterPro" id="IPR036866">
    <property type="entry name" value="RibonucZ/Hydroxyglut_hydro"/>
</dbReference>
<dbReference type="GO" id="GO:0005737">
    <property type="term" value="C:cytoplasm"/>
    <property type="evidence" value="ECO:0007669"/>
    <property type="project" value="TreeGrafter"/>
</dbReference>
<evidence type="ECO:0000313" key="2">
    <source>
        <dbReference type="EMBL" id="QHV94807.1"/>
    </source>
</evidence>
<protein>
    <submittedName>
        <fullName evidence="2">MBL fold metallo-hydrolase</fullName>
    </submittedName>
</protein>
<dbReference type="KEGG" id="senf:GJR95_07160"/>
<dbReference type="InterPro" id="IPR001279">
    <property type="entry name" value="Metallo-B-lactamas"/>
</dbReference>
<dbReference type="PANTHER" id="PTHR15032">
    <property type="entry name" value="N-ACYL-PHOSPHATIDYLETHANOLAMINE-HYDROLYZING PHOSPHOLIPASE D"/>
    <property type="match status" value="1"/>
</dbReference>
<dbReference type="GO" id="GO:0008270">
    <property type="term" value="F:zinc ion binding"/>
    <property type="evidence" value="ECO:0007669"/>
    <property type="project" value="InterPro"/>
</dbReference>
<dbReference type="RefSeq" id="WP_162385226.1">
    <property type="nucleotide sequence ID" value="NZ_CP045997.1"/>
</dbReference>
<dbReference type="PIRSF" id="PIRSF038896">
    <property type="entry name" value="NAPE-PLD"/>
    <property type="match status" value="1"/>
</dbReference>
<name>A0A6P1VSW7_9BACT</name>
<sequence>MKRLRTTMITLALLVAVAVGSTYLFMQQSVFGSNPATDRLERILHSKNYQNGSFQNLEVTPVMPEDASYWGMMQDFLHKDPDNIPAYPLPSVKTDLKALADDKLSIVWFGHSSYLIKSKGITVLVDPVFSGNASPVSFFGKSFPGSDVYSVDDMPDIDLLILSHDHYDHLDYKTITQLIPKVKKFYTALGVGAHLERWGVPTDRIVEFDWWDKQQVSDSIALTAVPARHFSGRSFTRGKTLWTAFVLNLNGNNLFLGGDSGYGKHFKEIGDKYGPFDLAILECGQYGKDWPHIHMFPEEVATAAQDLRAKTILPVHWAKFSLALHAWNEPIKRLLKKTDEQGMDVTTPRIGEPVVLNASYPRAVWWNF</sequence>
<keyword evidence="3" id="KW-1185">Reference proteome</keyword>
<feature type="domain" description="Metallo-beta-lactamase" evidence="1">
    <location>
        <begin position="123"/>
        <end position="317"/>
    </location>
</feature>
<dbReference type="Gene3D" id="3.60.15.10">
    <property type="entry name" value="Ribonuclease Z/Hydroxyacylglutathione hydrolase-like"/>
    <property type="match status" value="1"/>
</dbReference>
<gene>
    <name evidence="2" type="ORF">GJR95_07160</name>
</gene>